<evidence type="ECO:0000313" key="2">
    <source>
        <dbReference type="EMBL" id="CAB5225420.1"/>
    </source>
</evidence>
<protein>
    <submittedName>
        <fullName evidence="1">Uncharacterized protein</fullName>
    </submittedName>
</protein>
<organism evidence="1">
    <name type="scientific">uncultured Caudovirales phage</name>
    <dbReference type="NCBI Taxonomy" id="2100421"/>
    <lineage>
        <taxon>Viruses</taxon>
        <taxon>Duplodnaviria</taxon>
        <taxon>Heunggongvirae</taxon>
        <taxon>Uroviricota</taxon>
        <taxon>Caudoviricetes</taxon>
        <taxon>Peduoviridae</taxon>
        <taxon>Maltschvirus</taxon>
        <taxon>Maltschvirus maltsch</taxon>
    </lineage>
</organism>
<dbReference type="EMBL" id="LR796654">
    <property type="protein sequence ID" value="CAB4157231.1"/>
    <property type="molecule type" value="Genomic_DNA"/>
</dbReference>
<proteinExistence type="predicted"/>
<gene>
    <name evidence="1" type="ORF">UFOVP686_5</name>
    <name evidence="2" type="ORF">UFOVP752_15</name>
</gene>
<name>A0A6J5NIF9_9CAUD</name>
<accession>A0A6J5NIF9</accession>
<reference evidence="1" key="1">
    <citation type="submission" date="2020-04" db="EMBL/GenBank/DDBJ databases">
        <authorList>
            <person name="Chiriac C."/>
            <person name="Salcher M."/>
            <person name="Ghai R."/>
            <person name="Kavagutti S V."/>
        </authorList>
    </citation>
    <scope>NUCLEOTIDE SEQUENCE</scope>
</reference>
<evidence type="ECO:0000313" key="1">
    <source>
        <dbReference type="EMBL" id="CAB4157231.1"/>
    </source>
</evidence>
<dbReference type="EMBL" id="LR798346">
    <property type="protein sequence ID" value="CAB5225420.1"/>
    <property type="molecule type" value="Genomic_DNA"/>
</dbReference>
<sequence length="130" mass="14460">MTDRELLKMALEALEGIHVGNMTPMAEENWNKALTALRQALAQGEQTCCCGEPDSIGVVHCKDVPCYVAQGEQEPVDIHCPSCLHSFSIVPVAKREWVGLTDEERRHYNNRLSGSGVAEEIEAKLKERQL</sequence>